<name>A0A9P5ZM80_PLEER</name>
<proteinExistence type="predicted"/>
<gene>
    <name evidence="1" type="ORF">BDN71DRAFT_1455357</name>
</gene>
<dbReference type="Proteomes" id="UP000807025">
    <property type="component" value="Unassembled WGS sequence"/>
</dbReference>
<evidence type="ECO:0000313" key="1">
    <source>
        <dbReference type="EMBL" id="KAF9489920.1"/>
    </source>
</evidence>
<comment type="caution">
    <text evidence="1">The sequence shown here is derived from an EMBL/GenBank/DDBJ whole genome shotgun (WGS) entry which is preliminary data.</text>
</comment>
<dbReference type="AlphaFoldDB" id="A0A9P5ZM80"/>
<dbReference type="EMBL" id="MU154655">
    <property type="protein sequence ID" value="KAF9489920.1"/>
    <property type="molecule type" value="Genomic_DNA"/>
</dbReference>
<evidence type="ECO:0000313" key="2">
    <source>
        <dbReference type="Proteomes" id="UP000807025"/>
    </source>
</evidence>
<organism evidence="1 2">
    <name type="scientific">Pleurotus eryngii</name>
    <name type="common">Boletus of the steppes</name>
    <dbReference type="NCBI Taxonomy" id="5323"/>
    <lineage>
        <taxon>Eukaryota</taxon>
        <taxon>Fungi</taxon>
        <taxon>Dikarya</taxon>
        <taxon>Basidiomycota</taxon>
        <taxon>Agaricomycotina</taxon>
        <taxon>Agaricomycetes</taxon>
        <taxon>Agaricomycetidae</taxon>
        <taxon>Agaricales</taxon>
        <taxon>Pleurotineae</taxon>
        <taxon>Pleurotaceae</taxon>
        <taxon>Pleurotus</taxon>
    </lineage>
</organism>
<accession>A0A9P5ZM80</accession>
<reference evidence="1" key="1">
    <citation type="submission" date="2020-11" db="EMBL/GenBank/DDBJ databases">
        <authorList>
            <consortium name="DOE Joint Genome Institute"/>
            <person name="Ahrendt S."/>
            <person name="Riley R."/>
            <person name="Andreopoulos W."/>
            <person name="Labutti K."/>
            <person name="Pangilinan J."/>
            <person name="Ruiz-Duenas F.J."/>
            <person name="Barrasa J.M."/>
            <person name="Sanchez-Garcia M."/>
            <person name="Camarero S."/>
            <person name="Miyauchi S."/>
            <person name="Serrano A."/>
            <person name="Linde D."/>
            <person name="Babiker R."/>
            <person name="Drula E."/>
            <person name="Ayuso-Fernandez I."/>
            <person name="Pacheco R."/>
            <person name="Padilla G."/>
            <person name="Ferreira P."/>
            <person name="Barriuso J."/>
            <person name="Kellner H."/>
            <person name="Castanera R."/>
            <person name="Alfaro M."/>
            <person name="Ramirez L."/>
            <person name="Pisabarro A.G."/>
            <person name="Kuo A."/>
            <person name="Tritt A."/>
            <person name="Lipzen A."/>
            <person name="He G."/>
            <person name="Yan M."/>
            <person name="Ng V."/>
            <person name="Cullen D."/>
            <person name="Martin F."/>
            <person name="Rosso M.-N."/>
            <person name="Henrissat B."/>
            <person name="Hibbett D."/>
            <person name="Martinez A.T."/>
            <person name="Grigoriev I.V."/>
        </authorList>
    </citation>
    <scope>NUCLEOTIDE SEQUENCE</scope>
    <source>
        <strain evidence="1">ATCC 90797</strain>
    </source>
</reference>
<protein>
    <submittedName>
        <fullName evidence="1">Uncharacterized protein</fullName>
    </submittedName>
</protein>
<sequence length="83" mass="9652">MAGGVQWLLVSESTSASLSVSQQFVCVKESVMKKTSEKRISVVVWKNEALAQKRRFRTWFSRHKLMQVEKWGRGSLRSCRYDI</sequence>
<keyword evidence="2" id="KW-1185">Reference proteome</keyword>